<evidence type="ECO:0000313" key="9">
    <source>
        <dbReference type="Proteomes" id="UP001501586"/>
    </source>
</evidence>
<feature type="transmembrane region" description="Helical" evidence="6">
    <location>
        <begin position="149"/>
        <end position="170"/>
    </location>
</feature>
<dbReference type="Proteomes" id="UP001501586">
    <property type="component" value="Unassembled WGS sequence"/>
</dbReference>
<evidence type="ECO:0000259" key="7">
    <source>
        <dbReference type="Pfam" id="PF01794"/>
    </source>
</evidence>
<keyword evidence="4 6" id="KW-0472">Membrane</keyword>
<comment type="subcellular location">
    <subcellularLocation>
        <location evidence="1">Membrane</location>
        <topology evidence="1">Multi-pass membrane protein</topology>
    </subcellularLocation>
</comment>
<feature type="domain" description="Ferric oxidoreductase" evidence="7">
    <location>
        <begin position="13"/>
        <end position="138"/>
    </location>
</feature>
<feature type="transmembrane region" description="Helical" evidence="6">
    <location>
        <begin position="54"/>
        <end position="71"/>
    </location>
</feature>
<reference evidence="9" key="1">
    <citation type="journal article" date="2019" name="Int. J. Syst. Evol. Microbiol.">
        <title>The Global Catalogue of Microorganisms (GCM) 10K type strain sequencing project: providing services to taxonomists for standard genome sequencing and annotation.</title>
        <authorList>
            <consortium name="The Broad Institute Genomics Platform"/>
            <consortium name="The Broad Institute Genome Sequencing Center for Infectious Disease"/>
            <person name="Wu L."/>
            <person name="Ma J."/>
        </authorList>
    </citation>
    <scope>NUCLEOTIDE SEQUENCE [LARGE SCALE GENOMIC DNA]</scope>
    <source>
        <strain evidence="9">JCM 17458</strain>
    </source>
</reference>
<feature type="transmembrane region" description="Helical" evidence="6">
    <location>
        <begin position="12"/>
        <end position="33"/>
    </location>
</feature>
<evidence type="ECO:0000256" key="6">
    <source>
        <dbReference type="SAM" id="Phobius"/>
    </source>
</evidence>
<feature type="compositionally biased region" description="Basic and acidic residues" evidence="5">
    <location>
        <begin position="189"/>
        <end position="217"/>
    </location>
</feature>
<sequence length="217" mass="23124">MTGELLWFISRSAGLVALVLLTSVMVLGMLTAARTVHGRAGGAAAVVAGVHRTLALGAIVFLAVHVITAVVDDYVDIGWIAAVAPFASGYERVWVGLGTMALDIAITVVVVSLVRHRISERWWRGIHFLTYAAFAFAVIHGLAMAASGLTVAACVVSGGVFGGALIHRLVHRDRDRQARAGYPGLLELRPPHRSAEDTGRTRRAADVTRRTAERTPT</sequence>
<dbReference type="EMBL" id="BAABAZ010000004">
    <property type="protein sequence ID" value="GAA4282980.1"/>
    <property type="molecule type" value="Genomic_DNA"/>
</dbReference>
<dbReference type="RefSeq" id="WP_236864703.1">
    <property type="nucleotide sequence ID" value="NZ_BAABAZ010000004.1"/>
</dbReference>
<evidence type="ECO:0000256" key="5">
    <source>
        <dbReference type="SAM" id="MobiDB-lite"/>
    </source>
</evidence>
<feature type="region of interest" description="Disordered" evidence="5">
    <location>
        <begin position="188"/>
        <end position="217"/>
    </location>
</feature>
<organism evidence="8 9">
    <name type="scientific">Brevibacterium daeguense</name>
    <dbReference type="NCBI Taxonomy" id="909936"/>
    <lineage>
        <taxon>Bacteria</taxon>
        <taxon>Bacillati</taxon>
        <taxon>Actinomycetota</taxon>
        <taxon>Actinomycetes</taxon>
        <taxon>Micrococcales</taxon>
        <taxon>Brevibacteriaceae</taxon>
        <taxon>Brevibacterium</taxon>
    </lineage>
</organism>
<evidence type="ECO:0000256" key="2">
    <source>
        <dbReference type="ARBA" id="ARBA00022692"/>
    </source>
</evidence>
<protein>
    <submittedName>
        <fullName evidence="8">Ferric reductase-like transmembrane domain-containing protein</fullName>
    </submittedName>
</protein>
<proteinExistence type="predicted"/>
<dbReference type="InterPro" id="IPR013130">
    <property type="entry name" value="Fe3_Rdtase_TM_dom"/>
</dbReference>
<keyword evidence="3 6" id="KW-1133">Transmembrane helix</keyword>
<gene>
    <name evidence="8" type="ORF">GCM10022261_05110</name>
</gene>
<keyword evidence="9" id="KW-1185">Reference proteome</keyword>
<keyword evidence="2 6" id="KW-0812">Transmembrane</keyword>
<evidence type="ECO:0000256" key="4">
    <source>
        <dbReference type="ARBA" id="ARBA00023136"/>
    </source>
</evidence>
<feature type="transmembrane region" description="Helical" evidence="6">
    <location>
        <begin position="126"/>
        <end position="143"/>
    </location>
</feature>
<comment type="caution">
    <text evidence="8">The sequence shown here is derived from an EMBL/GenBank/DDBJ whole genome shotgun (WGS) entry which is preliminary data.</text>
</comment>
<evidence type="ECO:0000313" key="8">
    <source>
        <dbReference type="EMBL" id="GAA4282980.1"/>
    </source>
</evidence>
<name>A0ABP8EGD4_9MICO</name>
<dbReference type="Pfam" id="PF01794">
    <property type="entry name" value="Ferric_reduct"/>
    <property type="match status" value="1"/>
</dbReference>
<accession>A0ABP8EGD4</accession>
<evidence type="ECO:0000256" key="3">
    <source>
        <dbReference type="ARBA" id="ARBA00022989"/>
    </source>
</evidence>
<evidence type="ECO:0000256" key="1">
    <source>
        <dbReference type="ARBA" id="ARBA00004141"/>
    </source>
</evidence>
<feature type="transmembrane region" description="Helical" evidence="6">
    <location>
        <begin position="93"/>
        <end position="114"/>
    </location>
</feature>